<feature type="chain" id="PRO_5044859512" evidence="1">
    <location>
        <begin position="25"/>
        <end position="247"/>
    </location>
</feature>
<dbReference type="AlphaFoldDB" id="A0ABD0M5Z4"/>
<protein>
    <submittedName>
        <fullName evidence="2">Uncharacterized protein</fullName>
    </submittedName>
</protein>
<evidence type="ECO:0000256" key="1">
    <source>
        <dbReference type="SAM" id="SignalP"/>
    </source>
</evidence>
<comment type="caution">
    <text evidence="2">The sequence shown here is derived from an EMBL/GenBank/DDBJ whole genome shotgun (WGS) entry which is preliminary data.</text>
</comment>
<evidence type="ECO:0000313" key="3">
    <source>
        <dbReference type="Proteomes" id="UP001519460"/>
    </source>
</evidence>
<feature type="non-terminal residue" evidence="2">
    <location>
        <position position="1"/>
    </location>
</feature>
<reference evidence="2 3" key="1">
    <citation type="journal article" date="2023" name="Sci. Data">
        <title>Genome assembly of the Korean intertidal mud-creeper Batillaria attramentaria.</title>
        <authorList>
            <person name="Patra A.K."/>
            <person name="Ho P.T."/>
            <person name="Jun S."/>
            <person name="Lee S.J."/>
            <person name="Kim Y."/>
            <person name="Won Y.J."/>
        </authorList>
    </citation>
    <scope>NUCLEOTIDE SEQUENCE [LARGE SCALE GENOMIC DNA]</scope>
    <source>
        <strain evidence="2">Wonlab-2016</strain>
    </source>
</reference>
<gene>
    <name evidence="2" type="ORF">BaRGS_00002172</name>
</gene>
<keyword evidence="3" id="KW-1185">Reference proteome</keyword>
<sequence length="247" mass="27134">LLKFSLLGIFVTFLAEFLSRGIEAESQRLASRQYLQDVIPFQSANFRQWQRRARGMQGDLLSRLVYLVVLDGRAEHVVVKCVTAACTFAVVSVSMHYASQRLKKSVASTVGSQFRNGATGKQPTSRQWFSLEQGPAPTHWLEDCPGVHSVPTVRMAAKDDGVRSLNFVRPPSNNRLSPGKWEAPYNLNHPALSRPVFGAWCVGPLNGGVGTGGGAFQVLGTLIEYSSLLLLLPCHGLFVAATRDWFC</sequence>
<proteinExistence type="predicted"/>
<dbReference type="EMBL" id="JACVVK020000006">
    <property type="protein sequence ID" value="KAK7506697.1"/>
    <property type="molecule type" value="Genomic_DNA"/>
</dbReference>
<evidence type="ECO:0000313" key="2">
    <source>
        <dbReference type="EMBL" id="KAK7506697.1"/>
    </source>
</evidence>
<dbReference type="Proteomes" id="UP001519460">
    <property type="component" value="Unassembled WGS sequence"/>
</dbReference>
<feature type="signal peptide" evidence="1">
    <location>
        <begin position="1"/>
        <end position="24"/>
    </location>
</feature>
<organism evidence="2 3">
    <name type="scientific">Batillaria attramentaria</name>
    <dbReference type="NCBI Taxonomy" id="370345"/>
    <lineage>
        <taxon>Eukaryota</taxon>
        <taxon>Metazoa</taxon>
        <taxon>Spiralia</taxon>
        <taxon>Lophotrochozoa</taxon>
        <taxon>Mollusca</taxon>
        <taxon>Gastropoda</taxon>
        <taxon>Caenogastropoda</taxon>
        <taxon>Sorbeoconcha</taxon>
        <taxon>Cerithioidea</taxon>
        <taxon>Batillariidae</taxon>
        <taxon>Batillaria</taxon>
    </lineage>
</organism>
<keyword evidence="1" id="KW-0732">Signal</keyword>
<accession>A0ABD0M5Z4</accession>
<name>A0ABD0M5Z4_9CAEN</name>